<feature type="compositionally biased region" description="Polar residues" evidence="1">
    <location>
        <begin position="311"/>
        <end position="320"/>
    </location>
</feature>
<protein>
    <submittedName>
        <fullName evidence="2">Uncharacterized protein</fullName>
    </submittedName>
</protein>
<feature type="region of interest" description="Disordered" evidence="1">
    <location>
        <begin position="1"/>
        <end position="36"/>
    </location>
</feature>
<dbReference type="OrthoDB" id="266192at2759"/>
<evidence type="ECO:0000256" key="1">
    <source>
        <dbReference type="SAM" id="MobiDB-lite"/>
    </source>
</evidence>
<feature type="region of interest" description="Disordered" evidence="1">
    <location>
        <begin position="298"/>
        <end position="323"/>
    </location>
</feature>
<name>A0A0N1HVH6_LEPSE</name>
<evidence type="ECO:0000313" key="3">
    <source>
        <dbReference type="Proteomes" id="UP000038009"/>
    </source>
</evidence>
<sequence length="351" mass="39575">MKPKSTLNFSPPGGPRRPSAFSVGSGSASRRFDSTRTGIRGTKRSCASSFLLPDSLADCAVGDGALDETENSLFFMEEELRQNAERQAKRLRQLQTREARQRNSLVVESMQQFDNIVLLHSTYAAITDTCVALRASREAKKQHDDQQSQQWSLQLIADAVKDVVQQERASRQAVLHAEAVVRKTTSQLQVAEARGLEFHESTFQLVHAEQVRRAFQLREEARGVEEMNIPHFISLPYITSTVSPEAGRGLDKLKGTRCWRDVDKMDLMAAERCPFRCAADCPYMPPRTRKLGRMWADAEENASRPGRGTTAADSHQQRSISEVGKQRVRYAMAKEHLRDTPNFLESLRVRI</sequence>
<dbReference type="AlphaFoldDB" id="A0A0N1HVH6"/>
<organism evidence="2 3">
    <name type="scientific">Leptomonas seymouri</name>
    <dbReference type="NCBI Taxonomy" id="5684"/>
    <lineage>
        <taxon>Eukaryota</taxon>
        <taxon>Discoba</taxon>
        <taxon>Euglenozoa</taxon>
        <taxon>Kinetoplastea</taxon>
        <taxon>Metakinetoplastina</taxon>
        <taxon>Trypanosomatida</taxon>
        <taxon>Trypanosomatidae</taxon>
        <taxon>Leishmaniinae</taxon>
        <taxon>Leptomonas</taxon>
    </lineage>
</organism>
<keyword evidence="3" id="KW-1185">Reference proteome</keyword>
<reference evidence="2 3" key="1">
    <citation type="journal article" date="2015" name="PLoS Pathog.">
        <title>Leptomonas seymouri: Adaptations to the Dixenous Life Cycle Analyzed by Genome Sequencing, Transcriptome Profiling and Co-infection with Leishmania donovani.</title>
        <authorList>
            <person name="Kraeva N."/>
            <person name="Butenko A."/>
            <person name="Hlavacova J."/>
            <person name="Kostygov A."/>
            <person name="Myskova J."/>
            <person name="Grybchuk D."/>
            <person name="Lestinova T."/>
            <person name="Votypka J."/>
            <person name="Volf P."/>
            <person name="Opperdoes F."/>
            <person name="Flegontov P."/>
            <person name="Lukes J."/>
            <person name="Yurchenko V."/>
        </authorList>
    </citation>
    <scope>NUCLEOTIDE SEQUENCE [LARGE SCALE GENOMIC DNA]</scope>
    <source>
        <strain evidence="2 3">ATCC 30220</strain>
    </source>
</reference>
<dbReference type="Proteomes" id="UP000038009">
    <property type="component" value="Unassembled WGS sequence"/>
</dbReference>
<dbReference type="EMBL" id="LJSK01000170">
    <property type="protein sequence ID" value="KPI85723.1"/>
    <property type="molecule type" value="Genomic_DNA"/>
</dbReference>
<gene>
    <name evidence="2" type="ORF">ABL78_5210</name>
</gene>
<dbReference type="VEuPathDB" id="TriTrypDB:Lsey_0170_0070"/>
<proteinExistence type="predicted"/>
<dbReference type="OMA" id="AADCPYM"/>
<accession>A0A0N1HVH6</accession>
<evidence type="ECO:0000313" key="2">
    <source>
        <dbReference type="EMBL" id="KPI85723.1"/>
    </source>
</evidence>
<comment type="caution">
    <text evidence="2">The sequence shown here is derived from an EMBL/GenBank/DDBJ whole genome shotgun (WGS) entry which is preliminary data.</text>
</comment>